<dbReference type="Pfam" id="PF20736">
    <property type="entry name" value="Glyco_hydro127M"/>
    <property type="match status" value="1"/>
</dbReference>
<evidence type="ECO:0000259" key="4">
    <source>
        <dbReference type="Pfam" id="PF16375"/>
    </source>
</evidence>
<evidence type="ECO:0000259" key="5">
    <source>
        <dbReference type="Pfam" id="PF20620"/>
    </source>
</evidence>
<dbReference type="InterPro" id="IPR032275">
    <property type="entry name" value="DUF4986"/>
</dbReference>
<keyword evidence="7" id="KW-0378">Hydrolase</keyword>
<dbReference type="KEGG" id="jsv:CNX70_02305"/>
<feature type="domain" description="Glycoside hydrolase GH146 substrate-binding" evidence="5">
    <location>
        <begin position="651"/>
        <end position="784"/>
    </location>
</feature>
<dbReference type="InterPro" id="IPR049046">
    <property type="entry name" value="Beta-AFase-like_GH127_middle"/>
</dbReference>
<gene>
    <name evidence="7" type="ORF">CNX70_02305</name>
</gene>
<organism evidence="7 8">
    <name type="scientific">Janthinobacterium svalbardensis</name>
    <dbReference type="NCBI Taxonomy" id="368607"/>
    <lineage>
        <taxon>Bacteria</taxon>
        <taxon>Pseudomonadati</taxon>
        <taxon>Pseudomonadota</taxon>
        <taxon>Betaproteobacteria</taxon>
        <taxon>Burkholderiales</taxon>
        <taxon>Oxalobacteraceae</taxon>
        <taxon>Janthinobacterium</taxon>
    </lineage>
</organism>
<feature type="domain" description="DUF4986" evidence="4">
    <location>
        <begin position="547"/>
        <end position="627"/>
    </location>
</feature>
<evidence type="ECO:0000313" key="7">
    <source>
        <dbReference type="EMBL" id="ATD59149.1"/>
    </source>
</evidence>
<evidence type="ECO:0000256" key="2">
    <source>
        <dbReference type="SAM" id="SignalP"/>
    </source>
</evidence>
<dbReference type="Pfam" id="PF07944">
    <property type="entry name" value="Beta-AFase-like_GH127_cat"/>
    <property type="match status" value="1"/>
</dbReference>
<evidence type="ECO:0000259" key="3">
    <source>
        <dbReference type="Pfam" id="PF07944"/>
    </source>
</evidence>
<feature type="domain" description="Non-reducing end beta-L-arabinofuranosidase-like GH127 catalytic" evidence="3">
    <location>
        <begin position="30"/>
        <end position="411"/>
    </location>
</feature>
<sequence>MKKTMLMLALAAGGLLTPHLQAAELFPLSSVRLGAGPFLDAQTTDLQYLMAFDPEKLLAPFRREAGLPLPQPSYGNWESTGLDGHMGGHYLSALALMVASTGDAQVRERLDYVLAELQKCQDANGNGYLGGIPDGSAAWQAVARGEMQADTFSVNGRWVPWYNLHKVYAGLRDAYQQAGSAQAKTMLVALSDWAVKLSVSLTDEQMQAMLRAEHGGMNEVLADVYAMTGEQKYMDLAVRFSHQAILQPLAQQQDKLTGLHANTQIPKVIGFERIGALTGRRDWQQAAQFFWQTVHDKRTVAIGGNSVKEHFHDEHDFSSMVEEVEGPETCNTYNMLKLTEQLFKRDEQVKYTDYYERALYNHILSSQRPGNGGFVYFTPMRPNHYRVYSQVDKGMWCCVGSGIESQAKYGEFIYAHEGDALYVNLFMASTLDWQAQSVRIIQSTQFPDQDTTRITVQGNKTFSLKIRYPQWVAKGKLRLKLNGKAMRVNGAPGEYVTITRAWKAGDTVDVTLPMTTRLEQMPDQSNYYAVLHGPIVLAAKTQPFANEQLNYFADDSRMGHIAQGQVCPLESSPLFVSDTKEFMHKIKPVKGQPLTFTAPGLIQGKDAAKIKLIPFFRLHDSRYMLYWPVSTPASLAQLQETTRQAEAQRLALDALTIDQVAPGQQQPESDHNFQAEGGENGVNKGRHWRHATGWFSYELSDPQGAAAILRLTLSTLDAGRVFDVLINGVKVETIAVAADAPQELHTVDVALPAELVKAAKGKLRVKFVAGKDSVAGGLYGLRLLR</sequence>
<feature type="chain" id="PRO_5012855282" evidence="2">
    <location>
        <begin position="23"/>
        <end position="785"/>
    </location>
</feature>
<evidence type="ECO:0000256" key="1">
    <source>
        <dbReference type="SAM" id="MobiDB-lite"/>
    </source>
</evidence>
<dbReference type="SUPFAM" id="SSF48208">
    <property type="entry name" value="Six-hairpin glycosidases"/>
    <property type="match status" value="1"/>
</dbReference>
<protein>
    <submittedName>
        <fullName evidence="7">Glycosyl hydrolase</fullName>
    </submittedName>
</protein>
<evidence type="ECO:0000259" key="6">
    <source>
        <dbReference type="Pfam" id="PF20736"/>
    </source>
</evidence>
<dbReference type="InterPro" id="IPR046544">
    <property type="entry name" value="GH146_SB_dom"/>
</dbReference>
<dbReference type="EMBL" id="CP023422">
    <property type="protein sequence ID" value="ATD59149.1"/>
    <property type="molecule type" value="Genomic_DNA"/>
</dbReference>
<dbReference type="GO" id="GO:0016787">
    <property type="term" value="F:hydrolase activity"/>
    <property type="evidence" value="ECO:0007669"/>
    <property type="project" value="UniProtKB-KW"/>
</dbReference>
<name>A0A290WQH1_9BURK</name>
<dbReference type="GO" id="GO:0005975">
    <property type="term" value="P:carbohydrate metabolic process"/>
    <property type="evidence" value="ECO:0007669"/>
    <property type="project" value="InterPro"/>
</dbReference>
<dbReference type="PANTHER" id="PTHR31151">
    <property type="entry name" value="PROLINE-TRNA LIGASE (DUF1680)"/>
    <property type="match status" value="1"/>
</dbReference>
<dbReference type="Proteomes" id="UP000218437">
    <property type="component" value="Chromosome"/>
</dbReference>
<dbReference type="AlphaFoldDB" id="A0A290WQH1"/>
<reference evidence="7 8" key="1">
    <citation type="submission" date="2017-09" db="EMBL/GenBank/DDBJ databases">
        <title>Complete genome sequence of Janthinobacterium svalbardensis PAMC 27463.</title>
        <authorList>
            <person name="Cho Y.-J."/>
            <person name="Cho A."/>
            <person name="Kim O.-S."/>
            <person name="Lee J.-I."/>
        </authorList>
    </citation>
    <scope>NUCLEOTIDE SEQUENCE [LARGE SCALE GENOMIC DNA]</scope>
    <source>
        <strain evidence="7 8">PAMC 27463</strain>
    </source>
</reference>
<accession>A0A290WQH1</accession>
<feature type="signal peptide" evidence="2">
    <location>
        <begin position="1"/>
        <end position="22"/>
    </location>
</feature>
<dbReference type="InterPro" id="IPR012878">
    <property type="entry name" value="Beta-AFase-like_GH127_cat"/>
</dbReference>
<dbReference type="Pfam" id="PF16375">
    <property type="entry name" value="DUF4986"/>
    <property type="match status" value="1"/>
</dbReference>
<feature type="domain" description="Non-reducing end beta-L-arabinofuranosidase-like GH127 middle" evidence="6">
    <location>
        <begin position="421"/>
        <end position="514"/>
    </location>
</feature>
<dbReference type="PANTHER" id="PTHR31151:SF0">
    <property type="entry name" value="PROLINE-TRNA LIGASE (DUF1680)"/>
    <property type="match status" value="1"/>
</dbReference>
<keyword evidence="8" id="KW-1185">Reference proteome</keyword>
<dbReference type="RefSeq" id="WP_096233147.1">
    <property type="nucleotide sequence ID" value="NZ_CP023422.1"/>
</dbReference>
<dbReference type="InterPro" id="IPR008928">
    <property type="entry name" value="6-hairpin_glycosidase_sf"/>
</dbReference>
<keyword evidence="2" id="KW-0732">Signal</keyword>
<evidence type="ECO:0000313" key="8">
    <source>
        <dbReference type="Proteomes" id="UP000218437"/>
    </source>
</evidence>
<feature type="region of interest" description="Disordered" evidence="1">
    <location>
        <begin position="661"/>
        <end position="682"/>
    </location>
</feature>
<dbReference type="Pfam" id="PF20620">
    <property type="entry name" value="DUF6805"/>
    <property type="match status" value="1"/>
</dbReference>
<proteinExistence type="predicted"/>